<dbReference type="SUPFAM" id="SSF51735">
    <property type="entry name" value="NAD(P)-binding Rossmann-fold domains"/>
    <property type="match status" value="1"/>
</dbReference>
<evidence type="ECO:0000313" key="2">
    <source>
        <dbReference type="EMBL" id="NNG40413.1"/>
    </source>
</evidence>
<accession>A0A849AK59</accession>
<evidence type="ECO:0000313" key="3">
    <source>
        <dbReference type="Proteomes" id="UP000557772"/>
    </source>
</evidence>
<dbReference type="RefSeq" id="WP_171156655.1">
    <property type="nucleotide sequence ID" value="NZ_JABENB010000002.1"/>
</dbReference>
<evidence type="ECO:0000259" key="1">
    <source>
        <dbReference type="Pfam" id="PF04321"/>
    </source>
</evidence>
<organism evidence="2 3">
    <name type="scientific">Flexivirga aerilata</name>
    <dbReference type="NCBI Taxonomy" id="1656889"/>
    <lineage>
        <taxon>Bacteria</taxon>
        <taxon>Bacillati</taxon>
        <taxon>Actinomycetota</taxon>
        <taxon>Actinomycetes</taxon>
        <taxon>Micrococcales</taxon>
        <taxon>Dermacoccaceae</taxon>
        <taxon>Flexivirga</taxon>
    </lineage>
</organism>
<comment type="caution">
    <text evidence="2">The sequence shown here is derived from an EMBL/GenBank/DDBJ whole genome shotgun (WGS) entry which is preliminary data.</text>
</comment>
<dbReference type="Gene3D" id="3.40.50.720">
    <property type="entry name" value="NAD(P)-binding Rossmann-like Domain"/>
    <property type="match status" value="1"/>
</dbReference>
<protein>
    <submittedName>
        <fullName evidence="2">Sugar nucleotide-binding protein</fullName>
    </submittedName>
</protein>
<dbReference type="Proteomes" id="UP000557772">
    <property type="component" value="Unassembled WGS sequence"/>
</dbReference>
<gene>
    <name evidence="2" type="ORF">HJ588_14175</name>
</gene>
<dbReference type="Pfam" id="PF04321">
    <property type="entry name" value="RmlD_sub_bind"/>
    <property type="match status" value="1"/>
</dbReference>
<keyword evidence="3" id="KW-1185">Reference proteome</keyword>
<dbReference type="InterPro" id="IPR029903">
    <property type="entry name" value="RmlD-like-bd"/>
</dbReference>
<name>A0A849AK59_9MICO</name>
<dbReference type="InterPro" id="IPR036291">
    <property type="entry name" value="NAD(P)-bd_dom_sf"/>
</dbReference>
<dbReference type="PANTHER" id="PTHR43242">
    <property type="entry name" value="NAD(P)-BINDING ROSSMANN-FOLD SUPERFAMILY PROTEIN"/>
    <property type="match status" value="1"/>
</dbReference>
<dbReference type="AlphaFoldDB" id="A0A849AK59"/>
<sequence>MRLLVTGGTGLLGSEVVAQAIARGDEVVATTSRTPGLDTAGGVRWRHLDITDREACAALLREVAPEAVVHTAYNYRDWTTTADGAAHVALAATAVGAHLVHVSSDALFSGRRASYDESCVPDPITPYGAAKAAAETAVRAVAPTATIARSSLVLGPGSPMEKLVHDLIGGADGVLFSDDVRCPVHRSDSAAALLELAGARPTGIFHCGGADAVSRVALGELIAARDGLDLTGVRTGSRRDLPEPGPMEVRLDSRRTQAALRTRLRGAREFLAP</sequence>
<feature type="domain" description="RmlD-like substrate binding" evidence="1">
    <location>
        <begin position="1"/>
        <end position="269"/>
    </location>
</feature>
<reference evidence="2 3" key="1">
    <citation type="submission" date="2020-05" db="EMBL/GenBank/DDBJ databases">
        <title>Flexivirga sp. ID2601S isolated from air conditioner.</title>
        <authorList>
            <person name="Kim D.H."/>
        </authorList>
    </citation>
    <scope>NUCLEOTIDE SEQUENCE [LARGE SCALE GENOMIC DNA]</scope>
    <source>
        <strain evidence="2 3">ID2601S</strain>
    </source>
</reference>
<dbReference type="EMBL" id="JABENB010000002">
    <property type="protein sequence ID" value="NNG40413.1"/>
    <property type="molecule type" value="Genomic_DNA"/>
</dbReference>
<dbReference type="PANTHER" id="PTHR43242:SF1">
    <property type="entry name" value="NAD(P)-BINDING ROSSMANN-FOLD SUPERFAMILY PROTEIN"/>
    <property type="match status" value="1"/>
</dbReference>
<proteinExistence type="predicted"/>